<feature type="region of interest" description="Disordered" evidence="1">
    <location>
        <begin position="211"/>
        <end position="245"/>
    </location>
</feature>
<accession>A0ABD5MPP4</accession>
<evidence type="ECO:0000259" key="2">
    <source>
        <dbReference type="Pfam" id="PF26456"/>
    </source>
</evidence>
<feature type="compositionally biased region" description="Acidic residues" evidence="1">
    <location>
        <begin position="97"/>
        <end position="119"/>
    </location>
</feature>
<dbReference type="RefSeq" id="WP_222923163.1">
    <property type="nucleotide sequence ID" value="NZ_CP082286.1"/>
</dbReference>
<dbReference type="InterPro" id="IPR058448">
    <property type="entry name" value="DUF8135"/>
</dbReference>
<feature type="compositionally biased region" description="Basic and acidic residues" evidence="1">
    <location>
        <begin position="77"/>
        <end position="96"/>
    </location>
</feature>
<sequence length="245" mass="25475">MPDDRDADGDAEADGDPRDESESDGEGTPRVRNPFASDDPTHGDPDRSDDPIAGDATAGDATAGPRDRGGSAPLGELARRVGENRNRDAPGDRDPFEEVDVGDIDTEALWESLDADDAASSDPDGLGAYDPPEGAAERVDESPTRDRDTRPEHVLDKREYCQRCPYLSAPPDVACGHDDTDIVEVVDGDRFRVRGCPMVTAEGRPDFAAVAASADSGDGDASVDSVGDGGASTGSDGDTSAADDA</sequence>
<name>A0ABD5MPP4_9EURY</name>
<feature type="compositionally biased region" description="Basic and acidic residues" evidence="1">
    <location>
        <begin position="135"/>
        <end position="154"/>
    </location>
</feature>
<feature type="compositionally biased region" description="Low complexity" evidence="1">
    <location>
        <begin position="233"/>
        <end position="245"/>
    </location>
</feature>
<comment type="caution">
    <text evidence="3">The sequence shown here is derived from an EMBL/GenBank/DDBJ whole genome shotgun (WGS) entry which is preliminary data.</text>
</comment>
<feature type="compositionally biased region" description="Low complexity" evidence="1">
    <location>
        <begin position="211"/>
        <end position="226"/>
    </location>
</feature>
<feature type="compositionally biased region" description="Acidic residues" evidence="1">
    <location>
        <begin position="1"/>
        <end position="14"/>
    </location>
</feature>
<proteinExistence type="predicted"/>
<reference evidence="3" key="1">
    <citation type="submission" date="2024-09" db="EMBL/GenBank/DDBJ databases">
        <authorList>
            <person name="Sun Q."/>
        </authorList>
    </citation>
    <scope>NUCLEOTIDE SEQUENCE [LARGE SCALE GENOMIC DNA]</scope>
    <source>
        <strain evidence="3">JCM 31273</strain>
    </source>
</reference>
<evidence type="ECO:0000256" key="1">
    <source>
        <dbReference type="SAM" id="MobiDB-lite"/>
    </source>
</evidence>
<keyword evidence="4" id="KW-1185">Reference proteome</keyword>
<dbReference type="AlphaFoldDB" id="A0ABD5MPP4"/>
<feature type="compositionally biased region" description="Low complexity" evidence="1">
    <location>
        <begin position="53"/>
        <end position="64"/>
    </location>
</feature>
<organism evidence="3 4">
    <name type="scientific">Halobaculum roseum</name>
    <dbReference type="NCBI Taxonomy" id="2175149"/>
    <lineage>
        <taxon>Archaea</taxon>
        <taxon>Methanobacteriati</taxon>
        <taxon>Methanobacteriota</taxon>
        <taxon>Stenosarchaea group</taxon>
        <taxon>Halobacteria</taxon>
        <taxon>Halobacteriales</taxon>
        <taxon>Haloferacaceae</taxon>
        <taxon>Halobaculum</taxon>
    </lineage>
</organism>
<feature type="region of interest" description="Disordered" evidence="1">
    <location>
        <begin position="1"/>
        <end position="154"/>
    </location>
</feature>
<feature type="domain" description="DUF8135" evidence="2">
    <location>
        <begin position="153"/>
        <end position="201"/>
    </location>
</feature>
<feature type="compositionally biased region" description="Basic and acidic residues" evidence="1">
    <location>
        <begin position="39"/>
        <end position="50"/>
    </location>
</feature>
<dbReference type="Pfam" id="PF26456">
    <property type="entry name" value="DUF8135"/>
    <property type="match status" value="1"/>
</dbReference>
<evidence type="ECO:0000313" key="3">
    <source>
        <dbReference type="EMBL" id="MFB9824784.1"/>
    </source>
</evidence>
<gene>
    <name evidence="3" type="ORF">ACFFOL_11480</name>
</gene>
<dbReference type="Proteomes" id="UP001589595">
    <property type="component" value="Unassembled WGS sequence"/>
</dbReference>
<evidence type="ECO:0000313" key="4">
    <source>
        <dbReference type="Proteomes" id="UP001589595"/>
    </source>
</evidence>
<dbReference type="GeneID" id="67210578"/>
<protein>
    <recommendedName>
        <fullName evidence="2">DUF8135 domain-containing protein</fullName>
    </recommendedName>
</protein>
<dbReference type="EMBL" id="JBHMAJ010000007">
    <property type="protein sequence ID" value="MFB9824784.1"/>
    <property type="molecule type" value="Genomic_DNA"/>
</dbReference>